<dbReference type="RefSeq" id="WP_151574223.1">
    <property type="nucleotide sequence ID" value="NZ_WBOT01000003.1"/>
</dbReference>
<name>A0A7V7RMV0_9BACI</name>
<dbReference type="GO" id="GO:0016887">
    <property type="term" value="F:ATP hydrolysis activity"/>
    <property type="evidence" value="ECO:0007669"/>
    <property type="project" value="InterPro"/>
</dbReference>
<dbReference type="SMART" id="SM00382">
    <property type="entry name" value="AAA"/>
    <property type="match status" value="1"/>
</dbReference>
<organism evidence="5 6">
    <name type="scientific">Bacillus mesophilum</name>
    <dbReference type="NCBI Taxonomy" id="1071718"/>
    <lineage>
        <taxon>Bacteria</taxon>
        <taxon>Bacillati</taxon>
        <taxon>Bacillota</taxon>
        <taxon>Bacilli</taxon>
        <taxon>Bacillales</taxon>
        <taxon>Bacillaceae</taxon>
        <taxon>Bacillus</taxon>
    </lineage>
</organism>
<gene>
    <name evidence="5" type="ORF">F7732_12285</name>
</gene>
<evidence type="ECO:0000256" key="3">
    <source>
        <dbReference type="ARBA" id="ARBA00022840"/>
    </source>
</evidence>
<dbReference type="InterPro" id="IPR050093">
    <property type="entry name" value="ABC_SmlMolc_Importer"/>
</dbReference>
<dbReference type="AlphaFoldDB" id="A0A7V7RMV0"/>
<dbReference type="Proteomes" id="UP000441354">
    <property type="component" value="Unassembled WGS sequence"/>
</dbReference>
<dbReference type="InterPro" id="IPR027417">
    <property type="entry name" value="P-loop_NTPase"/>
</dbReference>
<dbReference type="Pfam" id="PF00005">
    <property type="entry name" value="ABC_tran"/>
    <property type="match status" value="1"/>
</dbReference>
<evidence type="ECO:0000256" key="1">
    <source>
        <dbReference type="ARBA" id="ARBA00022448"/>
    </source>
</evidence>
<keyword evidence="3 5" id="KW-0067">ATP-binding</keyword>
<reference evidence="5 6" key="1">
    <citation type="journal article" date="2014" name="Arch. Microbiol.">
        <title>Bacillus mesophilum sp. nov., strain IITR-54T, a novel 4-chlorobiphenyl dechlorinating bacterium.</title>
        <authorList>
            <person name="Manickam N."/>
            <person name="Singh N.K."/>
            <person name="Bajaj A."/>
            <person name="Kumar R.M."/>
            <person name="Kaur G."/>
            <person name="Kaur N."/>
            <person name="Bala M."/>
            <person name="Kumar A."/>
            <person name="Mayilraj S."/>
        </authorList>
    </citation>
    <scope>NUCLEOTIDE SEQUENCE [LARGE SCALE GENOMIC DNA]</scope>
    <source>
        <strain evidence="5 6">IITR-54</strain>
    </source>
</reference>
<dbReference type="InterPro" id="IPR003439">
    <property type="entry name" value="ABC_transporter-like_ATP-bd"/>
</dbReference>
<keyword evidence="6" id="KW-1185">Reference proteome</keyword>
<evidence type="ECO:0000313" key="5">
    <source>
        <dbReference type="EMBL" id="KAB2332853.1"/>
    </source>
</evidence>
<dbReference type="PANTHER" id="PTHR42781">
    <property type="entry name" value="SPERMIDINE/PUTRESCINE IMPORT ATP-BINDING PROTEIN POTA"/>
    <property type="match status" value="1"/>
</dbReference>
<protein>
    <submittedName>
        <fullName evidence="5">ABC transporter ATP-binding protein</fullName>
    </submittedName>
</protein>
<proteinExistence type="predicted"/>
<dbReference type="PROSITE" id="PS50893">
    <property type="entry name" value="ABC_TRANSPORTER_2"/>
    <property type="match status" value="1"/>
</dbReference>
<dbReference type="InterPro" id="IPR003593">
    <property type="entry name" value="AAA+_ATPase"/>
</dbReference>
<dbReference type="PANTHER" id="PTHR42781:SF4">
    <property type="entry name" value="SPERMIDINE_PUTRESCINE IMPORT ATP-BINDING PROTEIN POTA"/>
    <property type="match status" value="1"/>
</dbReference>
<evidence type="ECO:0000313" key="6">
    <source>
        <dbReference type="Proteomes" id="UP000441354"/>
    </source>
</evidence>
<dbReference type="InterPro" id="IPR017871">
    <property type="entry name" value="ABC_transporter-like_CS"/>
</dbReference>
<evidence type="ECO:0000259" key="4">
    <source>
        <dbReference type="PROSITE" id="PS50893"/>
    </source>
</evidence>
<dbReference type="OrthoDB" id="9780431at2"/>
<comment type="caution">
    <text evidence="5">The sequence shown here is derived from an EMBL/GenBank/DDBJ whole genome shotgun (WGS) entry which is preliminary data.</text>
</comment>
<dbReference type="Gene3D" id="3.40.50.300">
    <property type="entry name" value="P-loop containing nucleotide triphosphate hydrolases"/>
    <property type="match status" value="1"/>
</dbReference>
<dbReference type="SUPFAM" id="SSF52540">
    <property type="entry name" value="P-loop containing nucleoside triphosphate hydrolases"/>
    <property type="match status" value="1"/>
</dbReference>
<keyword evidence="2" id="KW-0547">Nucleotide-binding</keyword>
<dbReference type="PROSITE" id="PS00211">
    <property type="entry name" value="ABC_TRANSPORTER_1"/>
    <property type="match status" value="1"/>
</dbReference>
<dbReference type="GO" id="GO:0005524">
    <property type="term" value="F:ATP binding"/>
    <property type="evidence" value="ECO:0007669"/>
    <property type="project" value="UniProtKB-KW"/>
</dbReference>
<feature type="domain" description="ABC transporter" evidence="4">
    <location>
        <begin position="6"/>
        <end position="238"/>
    </location>
</feature>
<dbReference type="EMBL" id="WBOT01000003">
    <property type="protein sequence ID" value="KAB2332853.1"/>
    <property type="molecule type" value="Genomic_DNA"/>
</dbReference>
<keyword evidence="1" id="KW-0813">Transport</keyword>
<sequence length="243" mass="27072">MKKPILSVHNILFQRAAKTLLEVEDLSLCKSEILGIIGPNGAGKSTLIKLMSFLESQSSGTIQFEGAPYTAASIPLETRRELAVVMQQSLLLDTTAVKNVSSGLRLRKIPRSIIKERTEYWLEQLSISHLAHRNARFLSGGEAQRVNLARALVLQPKILFMDEPFSALDYPSKVKLLKDLKPLLQKTETTAVFVSHDLEEIKFLTDRLAVLIDGKLHQIGCTEDVLNSPAEETKHFLNGMVLN</sequence>
<evidence type="ECO:0000256" key="2">
    <source>
        <dbReference type="ARBA" id="ARBA00022741"/>
    </source>
</evidence>
<accession>A0A7V7RMV0</accession>